<feature type="region of interest" description="Disordered" evidence="1">
    <location>
        <begin position="80"/>
        <end position="122"/>
    </location>
</feature>
<gene>
    <name evidence="3" type="ORF">METESE_28630</name>
</gene>
<dbReference type="RefSeq" id="WP_316410473.1">
    <property type="nucleotide sequence ID" value="NZ_AP027081.1"/>
</dbReference>
<evidence type="ECO:0000313" key="3">
    <source>
        <dbReference type="EMBL" id="BDU77905.1"/>
    </source>
</evidence>
<feature type="signal peptide" evidence="2">
    <location>
        <begin position="1"/>
        <end position="22"/>
    </location>
</feature>
<dbReference type="EMBL" id="AP027081">
    <property type="protein sequence ID" value="BDU77905.1"/>
    <property type="molecule type" value="Genomic_DNA"/>
</dbReference>
<organism evidence="3 4">
    <name type="scientific">Mesoterricola sediminis</name>
    <dbReference type="NCBI Taxonomy" id="2927980"/>
    <lineage>
        <taxon>Bacteria</taxon>
        <taxon>Pseudomonadati</taxon>
        <taxon>Acidobacteriota</taxon>
        <taxon>Holophagae</taxon>
        <taxon>Holophagales</taxon>
        <taxon>Holophagaceae</taxon>
        <taxon>Mesoterricola</taxon>
    </lineage>
</organism>
<evidence type="ECO:0000256" key="2">
    <source>
        <dbReference type="SAM" id="SignalP"/>
    </source>
</evidence>
<keyword evidence="2" id="KW-0732">Signal</keyword>
<evidence type="ECO:0000313" key="4">
    <source>
        <dbReference type="Proteomes" id="UP001228113"/>
    </source>
</evidence>
<dbReference type="KEGG" id="msea:METESE_28630"/>
<sequence length="129" mass="13498">MVRRILQCLALLVLIFGGPGMGAGGTQPVQTCCCGTEAGEPSPCGMPTCPPRCPGPTPVTALHAPAPALVRVQTAAKRRLAERKAEPLPWPAPVRAARGRNLARPATPATGPPPGPPQDRQARLRCFRI</sequence>
<feature type="chain" id="PRO_5041448083" evidence="2">
    <location>
        <begin position="23"/>
        <end position="129"/>
    </location>
</feature>
<name>A0AA48GYD7_9BACT</name>
<dbReference type="Proteomes" id="UP001228113">
    <property type="component" value="Chromosome"/>
</dbReference>
<proteinExistence type="predicted"/>
<accession>A0AA48GYD7</accession>
<reference evidence="3" key="1">
    <citation type="journal article" date="2023" name="Int. J. Syst. Evol. Microbiol.">
        <title>Mesoterricola silvestris gen. nov., sp. nov., Mesoterricola sediminis sp. nov., Geothrix oryzae sp. nov., Geothrix edaphica sp. nov., Geothrix rubra sp. nov., and Geothrix limicola sp. nov., six novel members of Acidobacteriota isolated from soils.</title>
        <authorList>
            <person name="Itoh H."/>
            <person name="Sugisawa Y."/>
            <person name="Mise K."/>
            <person name="Xu Z."/>
            <person name="Kuniyasu M."/>
            <person name="Ushijima N."/>
            <person name="Kawano K."/>
            <person name="Kobayashi E."/>
            <person name="Shiratori Y."/>
            <person name="Masuda Y."/>
            <person name="Senoo K."/>
        </authorList>
    </citation>
    <scope>NUCLEOTIDE SEQUENCE</scope>
    <source>
        <strain evidence="3">W786</strain>
    </source>
</reference>
<keyword evidence="4" id="KW-1185">Reference proteome</keyword>
<dbReference type="AlphaFoldDB" id="A0AA48GYD7"/>
<evidence type="ECO:0000256" key="1">
    <source>
        <dbReference type="SAM" id="MobiDB-lite"/>
    </source>
</evidence>
<protein>
    <submittedName>
        <fullName evidence="3">Uncharacterized protein</fullName>
    </submittedName>
</protein>